<dbReference type="GeneID" id="29675994"/>
<dbReference type="HOGENOM" id="CLU_088521_0_0_10"/>
<dbReference type="RefSeq" id="WP_015782352.1">
    <property type="nucleotide sequence ID" value="NC_013162.1"/>
</dbReference>
<protein>
    <submittedName>
        <fullName evidence="1">Uncharacterized protein</fullName>
    </submittedName>
</protein>
<evidence type="ECO:0000313" key="2">
    <source>
        <dbReference type="Proteomes" id="UP000006650"/>
    </source>
</evidence>
<dbReference type="eggNOG" id="ENOG50310IE">
    <property type="taxonomic scope" value="Bacteria"/>
</dbReference>
<reference evidence="1 2" key="1">
    <citation type="journal article" date="2009" name="Stand. Genomic Sci.">
        <title>Complete genome sequence of Capnocytophaga ochracea type strain (VPI 2845).</title>
        <authorList>
            <person name="Mavrommatis K."/>
            <person name="Gronow S."/>
            <person name="Saunders E."/>
            <person name="Land M."/>
            <person name="Lapidus A."/>
            <person name="Copeland A."/>
            <person name="Glavina Del Rio T."/>
            <person name="Nolan M."/>
            <person name="Lucas S."/>
            <person name="Chen F."/>
            <person name="Tice H."/>
            <person name="Cheng J.F."/>
            <person name="Bruce D."/>
            <person name="Goodwin L."/>
            <person name="Pitluck S."/>
            <person name="Pati A."/>
            <person name="Ivanova N."/>
            <person name="Chen A."/>
            <person name="Palaniappan K."/>
            <person name="Chain P."/>
            <person name="Hauser L."/>
            <person name="Chang Y.J."/>
            <person name="Jeffries C.D."/>
            <person name="Brettin T."/>
            <person name="Detter J.C."/>
            <person name="Han C."/>
            <person name="Bristow J."/>
            <person name="Goker M."/>
            <person name="Rohde M."/>
            <person name="Eisen J.A."/>
            <person name="Markowitz V."/>
            <person name="Kyrpides N.C."/>
            <person name="Klenk H.P."/>
            <person name="Hugenholtz P."/>
        </authorList>
    </citation>
    <scope>NUCLEOTIDE SEQUENCE [LARGE SCALE GENOMIC DNA]</scope>
    <source>
        <strain evidence="2">ATCC 27872 / DSM 7271 / JCM 12966 / VPI 2845</strain>
    </source>
</reference>
<dbReference type="EMBL" id="CP001632">
    <property type="protein sequence ID" value="ACU92732.1"/>
    <property type="molecule type" value="Genomic_DNA"/>
</dbReference>
<gene>
    <name evidence="1" type="ordered locus">Coch_1180</name>
</gene>
<organism evidence="1 2">
    <name type="scientific">Capnocytophaga ochracea (strain ATCC 27872 / DSM 7271 / CCUG 9716 / JCM 12966 / NCTC 12371 / SS31 / VPI 2845)</name>
    <name type="common">Bacteroides ochraceus</name>
    <dbReference type="NCBI Taxonomy" id="521097"/>
    <lineage>
        <taxon>Bacteria</taxon>
        <taxon>Pseudomonadati</taxon>
        <taxon>Bacteroidota</taxon>
        <taxon>Flavobacteriia</taxon>
        <taxon>Flavobacteriales</taxon>
        <taxon>Flavobacteriaceae</taxon>
        <taxon>Capnocytophaga</taxon>
    </lineage>
</organism>
<dbReference type="PROSITE" id="PS51257">
    <property type="entry name" value="PROKAR_LIPOPROTEIN"/>
    <property type="match status" value="1"/>
</dbReference>
<evidence type="ECO:0000313" key="1">
    <source>
        <dbReference type="EMBL" id="ACU92732.1"/>
    </source>
</evidence>
<dbReference type="AlphaFoldDB" id="C7M4U2"/>
<name>C7M4U2_CAPOD</name>
<accession>C7M4U2</accession>
<sequence length="266" mass="30962">MKKHLFMMSLVIAFISCSKSDEDKVIKEENPKITSDTFSAVIKDGFTGENGEDLILYKNLKNIVVGDYIPYDITIKDEDSANTKYILTPTRIGEKNHQYFQIDYDVYLDNDKGEKVRVNAITFDKIGKHRFYIKPLVPGTFKLSFVLQREQNGQKVQDIKFPTLNFNVVKITVYKTQIFIGLYEVRFYIEDGENETDIYLSPDPSVKQTFVSKYNDMTYTGDFNVKEFCKVGYYSSTIKTITSITIIQKREGEEEYRIEYYNIPIP</sequence>
<proteinExistence type="predicted"/>
<keyword evidence="2" id="KW-1185">Reference proteome</keyword>
<dbReference type="Proteomes" id="UP000006650">
    <property type="component" value="Chromosome"/>
</dbReference>
<dbReference type="KEGG" id="coc:Coch_1180"/>